<dbReference type="GeneID" id="57344053"/>
<organism evidence="2 3">
    <name type="scientific">Pantoea brenneri</name>
    <dbReference type="NCBI Taxonomy" id="472694"/>
    <lineage>
        <taxon>Bacteria</taxon>
        <taxon>Pseudomonadati</taxon>
        <taxon>Pseudomonadota</taxon>
        <taxon>Gammaproteobacteria</taxon>
        <taxon>Enterobacterales</taxon>
        <taxon>Erwiniaceae</taxon>
        <taxon>Pantoea</taxon>
    </lineage>
</organism>
<accession>A0A7Y6TQS3</accession>
<evidence type="ECO:0000313" key="2">
    <source>
        <dbReference type="EMBL" id="NUY95387.1"/>
    </source>
</evidence>
<feature type="region of interest" description="Disordered" evidence="1">
    <location>
        <begin position="1"/>
        <end position="62"/>
    </location>
</feature>
<feature type="compositionally biased region" description="Basic and acidic residues" evidence="1">
    <location>
        <begin position="48"/>
        <end position="62"/>
    </location>
</feature>
<name>A0A7Y6TQS3_9GAMM</name>
<dbReference type="InterPro" id="IPR024400">
    <property type="entry name" value="DUF2635"/>
</dbReference>
<dbReference type="AlphaFoldDB" id="A0A7Y6TQS3"/>
<gene>
    <name evidence="2" type="ORF">HU668_02805</name>
</gene>
<protein>
    <submittedName>
        <fullName evidence="2">DUF2635 domain-containing protein</fullName>
    </submittedName>
</protein>
<evidence type="ECO:0000256" key="1">
    <source>
        <dbReference type="SAM" id="MobiDB-lite"/>
    </source>
</evidence>
<comment type="caution">
    <text evidence="2">The sequence shown here is derived from an EMBL/GenBank/DDBJ whole genome shotgun (WGS) entry which is preliminary data.</text>
</comment>
<sequence>MQLRPKRGRSVPDPVRGDLLPSEGRNVEESSYWHRRIADGDVEEVSAEEEKPAADAKKKGGE</sequence>
<reference evidence="2 3" key="1">
    <citation type="submission" date="2020-05" db="EMBL/GenBank/DDBJ databases">
        <title>Whole Genome Sequences of Enterobacteriales Associated with the International Space Station.</title>
        <authorList>
            <person name="Bharadwaj A."/>
            <person name="Daudu R."/>
            <person name="Singh N."/>
            <person name="Wood J."/>
            <person name="Debieu M."/>
            <person name="Mason C."/>
            <person name="Wang C."/>
            <person name="Venkateswaran K."/>
        </authorList>
    </citation>
    <scope>NUCLEOTIDE SEQUENCE [LARGE SCALE GENOMIC DNA]</scope>
    <source>
        <strain evidence="2 3">IF5SW-B1</strain>
    </source>
</reference>
<dbReference type="EMBL" id="JABWPM010000001">
    <property type="protein sequence ID" value="NUY95387.1"/>
    <property type="molecule type" value="Genomic_DNA"/>
</dbReference>
<dbReference type="Proteomes" id="UP000566985">
    <property type="component" value="Unassembled WGS sequence"/>
</dbReference>
<dbReference type="Pfam" id="PF10948">
    <property type="entry name" value="DUF2635"/>
    <property type="match status" value="1"/>
</dbReference>
<dbReference type="RefSeq" id="WP_069730019.1">
    <property type="nucleotide sequence ID" value="NZ_JABWPE010000001.1"/>
</dbReference>
<evidence type="ECO:0000313" key="3">
    <source>
        <dbReference type="Proteomes" id="UP000566985"/>
    </source>
</evidence>
<feature type="compositionally biased region" description="Basic and acidic residues" evidence="1">
    <location>
        <begin position="25"/>
        <end position="39"/>
    </location>
</feature>
<proteinExistence type="predicted"/>